<accession>A0A1F4V2V7</accession>
<protein>
    <recommendedName>
        <fullName evidence="1">Bacterial bifunctional deaminase-reductase C-terminal domain-containing protein</fullName>
    </recommendedName>
</protein>
<dbReference type="Proteomes" id="UP000177371">
    <property type="component" value="Unassembled WGS sequence"/>
</dbReference>
<name>A0A1F4V2V7_UNCKA</name>
<dbReference type="GO" id="GO:0009231">
    <property type="term" value="P:riboflavin biosynthetic process"/>
    <property type="evidence" value="ECO:0007669"/>
    <property type="project" value="InterPro"/>
</dbReference>
<proteinExistence type="predicted"/>
<dbReference type="AlphaFoldDB" id="A0A1F4V2V7"/>
<dbReference type="SUPFAM" id="SSF53597">
    <property type="entry name" value="Dihydrofolate reductase-like"/>
    <property type="match status" value="1"/>
</dbReference>
<dbReference type="EMBL" id="MEUT01000019">
    <property type="protein sequence ID" value="OGC51517.1"/>
    <property type="molecule type" value="Genomic_DNA"/>
</dbReference>
<dbReference type="STRING" id="1802610.A2W32_04530"/>
<dbReference type="InterPro" id="IPR024072">
    <property type="entry name" value="DHFR-like_dom_sf"/>
</dbReference>
<dbReference type="InterPro" id="IPR050765">
    <property type="entry name" value="Riboflavin_Biosynth_HTPR"/>
</dbReference>
<dbReference type="GO" id="GO:0008703">
    <property type="term" value="F:5-amino-6-(5-phosphoribosylamino)uracil reductase activity"/>
    <property type="evidence" value="ECO:0007669"/>
    <property type="project" value="InterPro"/>
</dbReference>
<comment type="caution">
    <text evidence="2">The sequence shown here is derived from an EMBL/GenBank/DDBJ whole genome shotgun (WGS) entry which is preliminary data.</text>
</comment>
<dbReference type="Gene3D" id="3.40.430.10">
    <property type="entry name" value="Dihydrofolate Reductase, subunit A"/>
    <property type="match status" value="1"/>
</dbReference>
<evidence type="ECO:0000313" key="2">
    <source>
        <dbReference type="EMBL" id="OGC51517.1"/>
    </source>
</evidence>
<organism evidence="2 3">
    <name type="scientific">candidate division WWE3 bacterium RBG_16_37_10</name>
    <dbReference type="NCBI Taxonomy" id="1802610"/>
    <lineage>
        <taxon>Bacteria</taxon>
        <taxon>Katanobacteria</taxon>
    </lineage>
</organism>
<gene>
    <name evidence="2" type="ORF">A2W32_04530</name>
</gene>
<dbReference type="InterPro" id="IPR002734">
    <property type="entry name" value="RibDG_C"/>
</dbReference>
<sequence>MKITLYNAISIDGFIAKEDGNSDWVSDTDAEIFYNTCKKTGCIFVGRRTFDQFKSEIYPIQNVTNIVLTSNNNLQTVEENTFYVNSVKEAVKTAEEKGHNEAILVGGARTNESFLTETFIDEIILSIHPIALGSGLKIFNKYSGEIHLSLVKTESMNNELVYIYYKVNK</sequence>
<dbReference type="PANTHER" id="PTHR38011:SF11">
    <property type="entry name" value="2,5-DIAMINO-6-RIBOSYLAMINO-4(3H)-PYRIMIDINONE 5'-PHOSPHATE REDUCTASE"/>
    <property type="match status" value="1"/>
</dbReference>
<dbReference type="Pfam" id="PF01872">
    <property type="entry name" value="RibD_C"/>
    <property type="match status" value="1"/>
</dbReference>
<evidence type="ECO:0000313" key="3">
    <source>
        <dbReference type="Proteomes" id="UP000177371"/>
    </source>
</evidence>
<feature type="domain" description="Bacterial bifunctional deaminase-reductase C-terminal" evidence="1">
    <location>
        <begin position="2"/>
        <end position="161"/>
    </location>
</feature>
<reference evidence="2 3" key="1">
    <citation type="journal article" date="2016" name="Nat. Commun.">
        <title>Thousands of microbial genomes shed light on interconnected biogeochemical processes in an aquifer system.</title>
        <authorList>
            <person name="Anantharaman K."/>
            <person name="Brown C.T."/>
            <person name="Hug L.A."/>
            <person name="Sharon I."/>
            <person name="Castelle C.J."/>
            <person name="Probst A.J."/>
            <person name="Thomas B.C."/>
            <person name="Singh A."/>
            <person name="Wilkins M.J."/>
            <person name="Karaoz U."/>
            <person name="Brodie E.L."/>
            <person name="Williams K.H."/>
            <person name="Hubbard S.S."/>
            <person name="Banfield J.F."/>
        </authorList>
    </citation>
    <scope>NUCLEOTIDE SEQUENCE [LARGE SCALE GENOMIC DNA]</scope>
</reference>
<dbReference type="PANTHER" id="PTHR38011">
    <property type="entry name" value="DIHYDROFOLATE REDUCTASE FAMILY PROTEIN (AFU_ORTHOLOGUE AFUA_8G06820)"/>
    <property type="match status" value="1"/>
</dbReference>
<evidence type="ECO:0000259" key="1">
    <source>
        <dbReference type="Pfam" id="PF01872"/>
    </source>
</evidence>